<evidence type="ECO:0000256" key="1">
    <source>
        <dbReference type="SAM" id="MobiDB-lite"/>
    </source>
</evidence>
<comment type="caution">
    <text evidence="3">The sequence shown here is derived from an EMBL/GenBank/DDBJ whole genome shotgun (WGS) entry which is preliminary data.</text>
</comment>
<dbReference type="PANTHER" id="PTHR35725">
    <property type="entry name" value="CLASSICAL ARABINOGALACTAN PROTEIN 26"/>
    <property type="match status" value="1"/>
</dbReference>
<name>A0AAW1Y8Z1_RUBAR</name>
<evidence type="ECO:0000313" key="4">
    <source>
        <dbReference type="Proteomes" id="UP001457282"/>
    </source>
</evidence>
<feature type="compositionally biased region" description="Low complexity" evidence="1">
    <location>
        <begin position="33"/>
        <end position="51"/>
    </location>
</feature>
<gene>
    <name evidence="3" type="ORF">M0R45_011083</name>
</gene>
<feature type="region of interest" description="Disordered" evidence="1">
    <location>
        <begin position="33"/>
        <end position="88"/>
    </location>
</feature>
<dbReference type="PANTHER" id="PTHR35725:SF4">
    <property type="entry name" value="CLASSICAL ARABINOGALACTAN PROTEIN 26"/>
    <property type="match status" value="1"/>
</dbReference>
<dbReference type="AlphaFoldDB" id="A0AAW1Y8Z1"/>
<dbReference type="Proteomes" id="UP001457282">
    <property type="component" value="Unassembled WGS sequence"/>
</dbReference>
<reference evidence="3 4" key="1">
    <citation type="journal article" date="2023" name="G3 (Bethesda)">
        <title>A chromosome-length genome assembly and annotation of blackberry (Rubus argutus, cv. 'Hillquist').</title>
        <authorList>
            <person name="Bruna T."/>
            <person name="Aryal R."/>
            <person name="Dudchenko O."/>
            <person name="Sargent D.J."/>
            <person name="Mead D."/>
            <person name="Buti M."/>
            <person name="Cavallini A."/>
            <person name="Hytonen T."/>
            <person name="Andres J."/>
            <person name="Pham M."/>
            <person name="Weisz D."/>
            <person name="Mascagni F."/>
            <person name="Usai G."/>
            <person name="Natali L."/>
            <person name="Bassil N."/>
            <person name="Fernandez G.E."/>
            <person name="Lomsadze A."/>
            <person name="Armour M."/>
            <person name="Olukolu B."/>
            <person name="Poorten T."/>
            <person name="Britton C."/>
            <person name="Davik J."/>
            <person name="Ashrafi H."/>
            <person name="Aiden E.L."/>
            <person name="Borodovsky M."/>
            <person name="Worthington M."/>
        </authorList>
    </citation>
    <scope>NUCLEOTIDE SEQUENCE [LARGE SCALE GENOMIC DNA]</scope>
    <source>
        <strain evidence="3">PI 553951</strain>
    </source>
</reference>
<keyword evidence="2" id="KW-0812">Transmembrane</keyword>
<feature type="compositionally biased region" description="Low complexity" evidence="1">
    <location>
        <begin position="73"/>
        <end position="88"/>
    </location>
</feature>
<keyword evidence="2" id="KW-1133">Transmembrane helix</keyword>
<dbReference type="EMBL" id="JBEDUW010000002">
    <property type="protein sequence ID" value="KAK9945575.1"/>
    <property type="molecule type" value="Genomic_DNA"/>
</dbReference>
<keyword evidence="4" id="KW-1185">Reference proteome</keyword>
<feature type="transmembrane region" description="Helical" evidence="2">
    <location>
        <begin position="93"/>
        <end position="113"/>
    </location>
</feature>
<proteinExistence type="predicted"/>
<organism evidence="3 4">
    <name type="scientific">Rubus argutus</name>
    <name type="common">Southern blackberry</name>
    <dbReference type="NCBI Taxonomy" id="59490"/>
    <lineage>
        <taxon>Eukaryota</taxon>
        <taxon>Viridiplantae</taxon>
        <taxon>Streptophyta</taxon>
        <taxon>Embryophyta</taxon>
        <taxon>Tracheophyta</taxon>
        <taxon>Spermatophyta</taxon>
        <taxon>Magnoliopsida</taxon>
        <taxon>eudicotyledons</taxon>
        <taxon>Gunneridae</taxon>
        <taxon>Pentapetalae</taxon>
        <taxon>rosids</taxon>
        <taxon>fabids</taxon>
        <taxon>Rosales</taxon>
        <taxon>Rosaceae</taxon>
        <taxon>Rosoideae</taxon>
        <taxon>Rosoideae incertae sedis</taxon>
        <taxon>Rubus</taxon>
    </lineage>
</organism>
<keyword evidence="2" id="KW-0472">Membrane</keyword>
<evidence type="ECO:0000256" key="2">
    <source>
        <dbReference type="SAM" id="Phobius"/>
    </source>
</evidence>
<accession>A0AAW1Y8Z1</accession>
<sequence>MASFWSSWQSPAMLPGAPLSSSPAVSPDISPLFPSPSSVPLSPSESSLPTIPSSPSPPNPEATVAAPEPELAVSPSGSPLPSSHSVSVTSSSMPLHVIFFLGLLVFVQCRFLVFERFLGGTGKLQLLCNSGSTYVCKLFW</sequence>
<dbReference type="InterPro" id="IPR039346">
    <property type="entry name" value="AGP25/26"/>
</dbReference>
<protein>
    <submittedName>
        <fullName evidence="3">Uncharacterized protein</fullName>
    </submittedName>
</protein>
<evidence type="ECO:0000313" key="3">
    <source>
        <dbReference type="EMBL" id="KAK9945575.1"/>
    </source>
</evidence>